<sequence length="176" mass="19182">MQFSIWLQTFLDSLSSDIDAETFGEYIDGMLQDETLDSNEIIESISDLLESAIPSKDAIRCSQEIYSRFQDQYAKSEEETAPTTTQEKDGTSSLDILEETMRSMLVASKDQQAPSEASSSAQGPKLKNLDSVTVSILRAAGVSGYQEDEQAEAELAIKLANAEYVAKQCASSDVVG</sequence>
<keyword evidence="4" id="KW-1185">Reference proteome</keyword>
<evidence type="ECO:0000313" key="4">
    <source>
        <dbReference type="Proteomes" id="UP000278807"/>
    </source>
</evidence>
<reference evidence="3 4" key="2">
    <citation type="submission" date="2018-11" db="EMBL/GenBank/DDBJ databases">
        <authorList>
            <consortium name="Pathogen Informatics"/>
        </authorList>
    </citation>
    <scope>NUCLEOTIDE SEQUENCE [LARGE SCALE GENOMIC DNA]</scope>
</reference>
<gene>
    <name evidence="3" type="ORF">HNAJ_LOCUS5495</name>
</gene>
<name>A0A0R3TEK8_RODNA</name>
<evidence type="ECO:0000313" key="3">
    <source>
        <dbReference type="EMBL" id="VDO01355.1"/>
    </source>
</evidence>
<dbReference type="InterPro" id="IPR058771">
    <property type="entry name" value="PWI_CCDC43"/>
</dbReference>
<dbReference type="EMBL" id="UZAE01004776">
    <property type="protein sequence ID" value="VDO01355.1"/>
    <property type="molecule type" value="Genomic_DNA"/>
</dbReference>
<organism evidence="5">
    <name type="scientific">Rodentolepis nana</name>
    <name type="common">Dwarf tapeworm</name>
    <name type="synonym">Hymenolepis nana</name>
    <dbReference type="NCBI Taxonomy" id="102285"/>
    <lineage>
        <taxon>Eukaryota</taxon>
        <taxon>Metazoa</taxon>
        <taxon>Spiralia</taxon>
        <taxon>Lophotrochozoa</taxon>
        <taxon>Platyhelminthes</taxon>
        <taxon>Cestoda</taxon>
        <taxon>Eucestoda</taxon>
        <taxon>Cyclophyllidea</taxon>
        <taxon>Hymenolepididae</taxon>
        <taxon>Rodentolepis</taxon>
    </lineage>
</organism>
<reference evidence="5" key="1">
    <citation type="submission" date="2017-02" db="UniProtKB">
        <authorList>
            <consortium name="WormBaseParasite"/>
        </authorList>
    </citation>
    <scope>IDENTIFICATION</scope>
</reference>
<dbReference type="Proteomes" id="UP000278807">
    <property type="component" value="Unassembled WGS sequence"/>
</dbReference>
<proteinExistence type="predicted"/>
<feature type="domain" description="CCDC43 PWI-like" evidence="2">
    <location>
        <begin position="2"/>
        <end position="71"/>
    </location>
</feature>
<dbReference type="OrthoDB" id="6271981at2759"/>
<dbReference type="AlphaFoldDB" id="A0A0R3TEK8"/>
<protein>
    <submittedName>
        <fullName evidence="5">Coiled-coil domain-containing protein 43</fullName>
    </submittedName>
</protein>
<evidence type="ECO:0000259" key="2">
    <source>
        <dbReference type="Pfam" id="PF26091"/>
    </source>
</evidence>
<evidence type="ECO:0000256" key="1">
    <source>
        <dbReference type="SAM" id="MobiDB-lite"/>
    </source>
</evidence>
<accession>A0A0R3TEK8</accession>
<dbReference type="Pfam" id="PF26091">
    <property type="entry name" value="PWI_CCDC43"/>
    <property type="match status" value="1"/>
</dbReference>
<feature type="compositionally biased region" description="Low complexity" evidence="1">
    <location>
        <begin position="111"/>
        <end position="122"/>
    </location>
</feature>
<evidence type="ECO:0000313" key="5">
    <source>
        <dbReference type="WBParaSite" id="HNAJ_0000549701-mRNA-1"/>
    </source>
</evidence>
<feature type="region of interest" description="Disordered" evidence="1">
    <location>
        <begin position="73"/>
        <end position="126"/>
    </location>
</feature>
<dbReference type="WBParaSite" id="HNAJ_0000549701-mRNA-1">
    <property type="protein sequence ID" value="HNAJ_0000549701-mRNA-1"/>
    <property type="gene ID" value="HNAJ_0000549701"/>
</dbReference>